<feature type="compositionally biased region" description="Polar residues" evidence="4">
    <location>
        <begin position="96"/>
        <end position="106"/>
    </location>
</feature>
<dbReference type="OrthoDB" id="203824at2759"/>
<dbReference type="AlphaFoldDB" id="A0A9P4K7V0"/>
<reference evidence="6" key="1">
    <citation type="journal article" date="2020" name="Stud. Mycol.">
        <title>101 Dothideomycetes genomes: A test case for predicting lifestyles and emergence of pathogens.</title>
        <authorList>
            <person name="Haridas S."/>
            <person name="Albert R."/>
            <person name="Binder M."/>
            <person name="Bloem J."/>
            <person name="LaButti K."/>
            <person name="Salamov A."/>
            <person name="Andreopoulos B."/>
            <person name="Baker S."/>
            <person name="Barry K."/>
            <person name="Bills G."/>
            <person name="Bluhm B."/>
            <person name="Cannon C."/>
            <person name="Castanera R."/>
            <person name="Culley D."/>
            <person name="Daum C."/>
            <person name="Ezra D."/>
            <person name="Gonzalez J."/>
            <person name="Henrissat B."/>
            <person name="Kuo A."/>
            <person name="Liang C."/>
            <person name="Lipzen A."/>
            <person name="Lutzoni F."/>
            <person name="Magnuson J."/>
            <person name="Mondo S."/>
            <person name="Nolan M."/>
            <person name="Ohm R."/>
            <person name="Pangilinan J."/>
            <person name="Park H.-J."/>
            <person name="Ramirez L."/>
            <person name="Alfaro M."/>
            <person name="Sun H."/>
            <person name="Tritt A."/>
            <person name="Yoshinaga Y."/>
            <person name="Zwiers L.-H."/>
            <person name="Turgeon B."/>
            <person name="Goodwin S."/>
            <person name="Spatafora J."/>
            <person name="Crous P."/>
            <person name="Grigoriev I."/>
        </authorList>
    </citation>
    <scope>NUCLEOTIDE SEQUENCE [LARGE SCALE GENOMIC DNA]</scope>
    <source>
        <strain evidence="6">CBS 304.66</strain>
    </source>
</reference>
<keyword evidence="6" id="KW-1185">Reference proteome</keyword>
<dbReference type="InterPro" id="IPR007231">
    <property type="entry name" value="Nucleoporin_int_Nup93/Nic96"/>
</dbReference>
<keyword evidence="3" id="KW-0539">Nucleus</keyword>
<dbReference type="PANTHER" id="PTHR11225">
    <property type="entry name" value="NUCLEAR PORE COMPLEX PROTEIN NUP93 NUCLEOPORIN NUP93 DEAD EYE PROTEIN"/>
    <property type="match status" value="1"/>
</dbReference>
<evidence type="ECO:0000256" key="1">
    <source>
        <dbReference type="ARBA" id="ARBA00004259"/>
    </source>
</evidence>
<dbReference type="Pfam" id="PF04097">
    <property type="entry name" value="Nic96"/>
    <property type="match status" value="1"/>
</dbReference>
<dbReference type="GO" id="GO:0006606">
    <property type="term" value="P:protein import into nucleus"/>
    <property type="evidence" value="ECO:0007669"/>
    <property type="project" value="TreeGrafter"/>
</dbReference>
<feature type="compositionally biased region" description="Polar residues" evidence="4">
    <location>
        <begin position="948"/>
        <end position="962"/>
    </location>
</feature>
<evidence type="ECO:0000256" key="2">
    <source>
        <dbReference type="ARBA" id="ARBA00010186"/>
    </source>
</evidence>
<dbReference type="GO" id="GO:0016973">
    <property type="term" value="P:poly(A)+ mRNA export from nucleus"/>
    <property type="evidence" value="ECO:0007669"/>
    <property type="project" value="TreeGrafter"/>
</dbReference>
<protein>
    <submittedName>
        <fullName evidence="5">Nuclear pore protein-like protein</fullName>
    </submittedName>
</protein>
<feature type="compositionally biased region" description="Low complexity" evidence="4">
    <location>
        <begin position="57"/>
        <end position="94"/>
    </location>
</feature>
<evidence type="ECO:0000256" key="3">
    <source>
        <dbReference type="ARBA" id="ARBA00023242"/>
    </source>
</evidence>
<dbReference type="GO" id="GO:0017056">
    <property type="term" value="F:structural constituent of nuclear pore"/>
    <property type="evidence" value="ECO:0007669"/>
    <property type="project" value="InterPro"/>
</dbReference>
<dbReference type="Proteomes" id="UP000800093">
    <property type="component" value="Unassembled WGS sequence"/>
</dbReference>
<dbReference type="GO" id="GO:0005643">
    <property type="term" value="C:nuclear pore"/>
    <property type="evidence" value="ECO:0007669"/>
    <property type="project" value="InterPro"/>
</dbReference>
<dbReference type="EMBL" id="ML986638">
    <property type="protein sequence ID" value="KAF2262608.1"/>
    <property type="molecule type" value="Genomic_DNA"/>
</dbReference>
<proteinExistence type="inferred from homology"/>
<evidence type="ECO:0000256" key="4">
    <source>
        <dbReference type="SAM" id="MobiDB-lite"/>
    </source>
</evidence>
<feature type="region of interest" description="Disordered" evidence="4">
    <location>
        <begin position="323"/>
        <end position="367"/>
    </location>
</feature>
<comment type="subcellular location">
    <subcellularLocation>
        <location evidence="1">Nucleus envelope</location>
    </subcellularLocation>
</comment>
<evidence type="ECO:0000313" key="6">
    <source>
        <dbReference type="Proteomes" id="UP000800093"/>
    </source>
</evidence>
<name>A0A9P4K7V0_9PLEO</name>
<feature type="compositionally biased region" description="Polar residues" evidence="4">
    <location>
        <begin position="141"/>
        <end position="163"/>
    </location>
</feature>
<comment type="caution">
    <text evidence="5">The sequence shown here is derived from an EMBL/GenBank/DDBJ whole genome shotgun (WGS) entry which is preliminary data.</text>
</comment>
<feature type="compositionally biased region" description="Low complexity" evidence="4">
    <location>
        <begin position="113"/>
        <end position="140"/>
    </location>
</feature>
<sequence>MSLFGGLGGSSQPATSAPAPGTTPGFTPLFGGAKTTSAATSTPSFFSGLGGTGSGAGSTTAPSSTSQPASSGGLGGLFSSAAKTTAPATTGAPALSFSTAPSQTQPGGFFPKPSFGASASQAPQQSTTTNPPQTTSGGQPSLFSTSTAPQQPGGPLSQSNGVSGRSAHFDHLLERGRKRNAGEDKLSDFDELPSLQLGLGDIARKVRNLGAGGPSADQTQDRAAHYLLSASGVKMGSTLRDLNQFSTQSGLSTAGPAANILDTDVDSYISNLQSQSTLALIQEGLEQSKRDFDAYLEENVQIEWDEQRKRIYEHFGLGRQSEEAAASQSTFGSTAGRGAFGRSTRRGRSMGPKASTNTAAFGASGAPPVIGSVMSPYQKRALNGQESQDKSAIAGQMGPEDRFVRDKQERFMEKVKELNVTRLQESPYPVLHAFSSVEAQSGTDNTEHLINAYDALVSITGEEENSKALLGGGAHPKERCFAREYLDEAPNSVNSIRTRKMILDGSRKFLEKKFLAEVETAIRKNAREAQVGGVPSTLNRIRGFIRVKIAFKELGTDTEQLQRIGGEGDEYPWVIVFYLLRAGLTAEAAQYVRDKKNFFQNNDRNFQASIANYASDPDRRLTPDLQQKINHVYAQRARIAPTNDPYRMACYKIIGRCEMTRRNLEPLKEGMDDWIWLQFNLAREGNRAEENAVEIFGLEELRATIRDIGQRHFIGNASEVAGGYGVYFYLATLAGMFEQAINYLYTYNYVSAVHFAIALDYYGLLRVSDWSSAGLEILTHTTRQFPQLNFGRVVGHYTRDFRAARADAAAEYLILICLNADLLGEAGKQQAALCHEALRELVLETREFSTLLGDVKASGQSTPGLIQERVKLIRLNDDNAMIKAITHEAARMADDNGRTNDAVLLCHLAGEYDSVVTILNRALSEALSVDLGQEPLRLEPLKPRLPGTESQASNPSSTSLSMLGTDDPVELAHKVMQLYDNNQLWWRKVSQIHRDTLYALIHLNIAKNIIEDRRYMEALDMIESLNILPLKADGNLSNIRNSANNFASYPQDIARNIGNVLLWCIGCCSRHRETLLSGQFDDPTRKALADQLLQKAKDLMVFAGLIRYKLPPRVFETLAKQGQDAGVY</sequence>
<feature type="region of interest" description="Disordered" evidence="4">
    <location>
        <begin position="1"/>
        <end position="165"/>
    </location>
</feature>
<gene>
    <name evidence="5" type="ORF">CC78DRAFT_312598</name>
</gene>
<evidence type="ECO:0000313" key="5">
    <source>
        <dbReference type="EMBL" id="KAF2262608.1"/>
    </source>
</evidence>
<comment type="similarity">
    <text evidence="2">Belongs to the nucleoporin interacting component (NIC) family.</text>
</comment>
<feature type="region of interest" description="Disordered" evidence="4">
    <location>
        <begin position="938"/>
        <end position="963"/>
    </location>
</feature>
<dbReference type="PANTHER" id="PTHR11225:SF4">
    <property type="entry name" value="NUCLEAR PORE COMPLEX PROTEIN NUP93"/>
    <property type="match status" value="1"/>
</dbReference>
<organism evidence="5 6">
    <name type="scientific">Lojkania enalia</name>
    <dbReference type="NCBI Taxonomy" id="147567"/>
    <lineage>
        <taxon>Eukaryota</taxon>
        <taxon>Fungi</taxon>
        <taxon>Dikarya</taxon>
        <taxon>Ascomycota</taxon>
        <taxon>Pezizomycotina</taxon>
        <taxon>Dothideomycetes</taxon>
        <taxon>Pleosporomycetidae</taxon>
        <taxon>Pleosporales</taxon>
        <taxon>Pleosporales incertae sedis</taxon>
        <taxon>Lojkania</taxon>
    </lineage>
</organism>
<accession>A0A9P4K7V0</accession>
<feature type="compositionally biased region" description="Low complexity" evidence="4">
    <location>
        <begin position="10"/>
        <end position="47"/>
    </location>
</feature>